<comment type="caution">
    <text evidence="3">The sequence shown here is derived from an EMBL/GenBank/DDBJ whole genome shotgun (WGS) entry which is preliminary data.</text>
</comment>
<protein>
    <recommendedName>
        <fullName evidence="2">DUF2264 domain-containing protein</fullName>
    </recommendedName>
</protein>
<organism evidence="3 4">
    <name type="scientific">Actinoplanes couchii</name>
    <dbReference type="NCBI Taxonomy" id="403638"/>
    <lineage>
        <taxon>Bacteria</taxon>
        <taxon>Bacillati</taxon>
        <taxon>Actinomycetota</taxon>
        <taxon>Actinomycetes</taxon>
        <taxon>Micromonosporales</taxon>
        <taxon>Micromonosporaceae</taxon>
        <taxon>Actinoplanes</taxon>
    </lineage>
</organism>
<evidence type="ECO:0000256" key="1">
    <source>
        <dbReference type="SAM" id="MobiDB-lite"/>
    </source>
</evidence>
<accession>A0ABQ3XHG1</accession>
<evidence type="ECO:0000259" key="2">
    <source>
        <dbReference type="Pfam" id="PF10022"/>
    </source>
</evidence>
<evidence type="ECO:0000313" key="4">
    <source>
        <dbReference type="Proteomes" id="UP000612282"/>
    </source>
</evidence>
<reference evidence="3 4" key="1">
    <citation type="submission" date="2021-01" db="EMBL/GenBank/DDBJ databases">
        <title>Whole genome shotgun sequence of Actinoplanes couchii NBRC 106145.</title>
        <authorList>
            <person name="Komaki H."/>
            <person name="Tamura T."/>
        </authorList>
    </citation>
    <scope>NUCLEOTIDE SEQUENCE [LARGE SCALE GENOMIC DNA]</scope>
    <source>
        <strain evidence="3 4">NBRC 106145</strain>
    </source>
</reference>
<name>A0ABQ3XHG1_9ACTN</name>
<evidence type="ECO:0000313" key="3">
    <source>
        <dbReference type="EMBL" id="GID57939.1"/>
    </source>
</evidence>
<dbReference type="Pfam" id="PF10022">
    <property type="entry name" value="DUF2264"/>
    <property type="match status" value="1"/>
</dbReference>
<feature type="region of interest" description="Disordered" evidence="1">
    <location>
        <begin position="428"/>
        <end position="448"/>
    </location>
</feature>
<feature type="compositionally biased region" description="Polar residues" evidence="1">
    <location>
        <begin position="438"/>
        <end position="448"/>
    </location>
</feature>
<feature type="domain" description="DUF2264" evidence="2">
    <location>
        <begin position="8"/>
        <end position="295"/>
    </location>
</feature>
<dbReference type="PANTHER" id="PTHR35339">
    <property type="entry name" value="LINALOOL DEHYDRATASE_ISOMERASE DOMAIN-CONTAINING PROTEIN"/>
    <property type="match status" value="1"/>
</dbReference>
<dbReference type="Proteomes" id="UP000612282">
    <property type="component" value="Unassembled WGS sequence"/>
</dbReference>
<dbReference type="EMBL" id="BOMG01000078">
    <property type="protein sequence ID" value="GID57939.1"/>
    <property type="molecule type" value="Genomic_DNA"/>
</dbReference>
<dbReference type="InterPro" id="IPR016624">
    <property type="entry name" value="UCP014753"/>
</dbReference>
<dbReference type="InterPro" id="IPR049349">
    <property type="entry name" value="DUF2264_N"/>
</dbReference>
<keyword evidence="4" id="KW-1185">Reference proteome</keyword>
<sequence length="502" mass="55417">MASRNGVGSDGLEGFARTFLLAACTKTHLDRYAEGLVNGTTPGHPFAWDDITDMSQQIVEAASIAIALHETRDLLFDRLSDDEQQRVTDWLGGIRGRRTPDSNWILFRLIVETFLETVTRAGPAKEAQNETSVLSRLDDWYAGDGWYSDGSGQNFDYYNAYALHLYPLLQSRMTGAPNPYQSRLNDFLDDHQHFFAPNGSPVFQGRSLTYRFATVAPLWFGDDLPPGRIRRLASGVLKNFIEREPGALLTRGWHHPFPPMIQSYSGPASPYWASKAFLGLLLPETHPVWTATEEPAEIELHDVDRQLRGPGWRIVGTRTDGVIRLLNHGSDRAAKSPEPDPLYVRLAYSTHTSPQFTPDAVDNQITIDGSSRHHIQRITTDTSAYTDGPVHVITTTRIEGAAEVRTHEVTAPSGSVVRAGGYAIAGDSRPDTAVTGEKATTTRPDGLTSSIESREGFTTAKVRHDRGTDAFGEFSATPYLEAIHPGGTHRYTGVVRLFRATA</sequence>
<dbReference type="PANTHER" id="PTHR35339:SF4">
    <property type="entry name" value="LINALOOL DEHYDRATASE_ISOMERASE DOMAIN-CONTAINING PROTEIN"/>
    <property type="match status" value="1"/>
</dbReference>
<dbReference type="PIRSF" id="PIRSF014753">
    <property type="entry name" value="UCP014753"/>
    <property type="match status" value="1"/>
</dbReference>
<gene>
    <name evidence="3" type="ORF">Aco03nite_063430</name>
</gene>
<proteinExistence type="predicted"/>